<dbReference type="RefSeq" id="WP_323438754.1">
    <property type="nucleotide sequence ID" value="NZ_JAYFUH010000142.1"/>
</dbReference>
<feature type="transmembrane region" description="Helical" evidence="1">
    <location>
        <begin position="12"/>
        <end position="29"/>
    </location>
</feature>
<keyword evidence="1" id="KW-0472">Membrane</keyword>
<organism evidence="2 3">
    <name type="scientific">Stenotrophomonas capsici</name>
    <dbReference type="NCBI Taxonomy" id="3110230"/>
    <lineage>
        <taxon>Bacteria</taxon>
        <taxon>Pseudomonadati</taxon>
        <taxon>Pseudomonadota</taxon>
        <taxon>Gammaproteobacteria</taxon>
        <taxon>Lysobacterales</taxon>
        <taxon>Lysobacteraceae</taxon>
        <taxon>Stenotrophomonas</taxon>
    </lineage>
</organism>
<evidence type="ECO:0000313" key="2">
    <source>
        <dbReference type="EMBL" id="MEA5667920.1"/>
    </source>
</evidence>
<name>A0ABU5V776_9GAMM</name>
<proteinExistence type="predicted"/>
<comment type="caution">
    <text evidence="2">The sequence shown here is derived from an EMBL/GenBank/DDBJ whole genome shotgun (WGS) entry which is preliminary data.</text>
</comment>
<dbReference type="EMBL" id="JAYFUH010000142">
    <property type="protein sequence ID" value="MEA5667920.1"/>
    <property type="molecule type" value="Genomic_DNA"/>
</dbReference>
<keyword evidence="1" id="KW-1133">Transmembrane helix</keyword>
<dbReference type="Proteomes" id="UP001301653">
    <property type="component" value="Unassembled WGS sequence"/>
</dbReference>
<protein>
    <recommendedName>
        <fullName evidence="4">Transmembrane protein</fullName>
    </recommendedName>
</protein>
<accession>A0ABU5V776</accession>
<sequence>MPTPYELLSSTWVLSSAGYFLVLVVAGAVSRLAFDFIAVMCFMALLGAWLASSGLDAVKVLAMLAAHVMATAGADRQVKRLARARRPRPGVEGGVQ</sequence>
<evidence type="ECO:0000256" key="1">
    <source>
        <dbReference type="SAM" id="Phobius"/>
    </source>
</evidence>
<feature type="transmembrane region" description="Helical" evidence="1">
    <location>
        <begin position="36"/>
        <end position="54"/>
    </location>
</feature>
<evidence type="ECO:0008006" key="4">
    <source>
        <dbReference type="Google" id="ProtNLM"/>
    </source>
</evidence>
<evidence type="ECO:0000313" key="3">
    <source>
        <dbReference type="Proteomes" id="UP001301653"/>
    </source>
</evidence>
<keyword evidence="3" id="KW-1185">Reference proteome</keyword>
<keyword evidence="1" id="KW-0812">Transmembrane</keyword>
<gene>
    <name evidence="2" type="ORF">VA603_10290</name>
</gene>
<reference evidence="2 3" key="1">
    <citation type="submission" date="2023-12" db="EMBL/GenBank/DDBJ databases">
        <title>Stenotrophomonas guangdongensis sp. nov., isolated from wilted pepper plants (Capsicum annuum).</title>
        <authorList>
            <person name="Qiu M."/>
            <person name="Li Y."/>
            <person name="Liu Q."/>
            <person name="Zhang X."/>
            <person name="Huang Y."/>
            <person name="Guo R."/>
            <person name="Hu M."/>
            <person name="Zhou J."/>
            <person name="Zhou X."/>
        </authorList>
    </citation>
    <scope>NUCLEOTIDE SEQUENCE [LARGE SCALE GENOMIC DNA]</scope>
    <source>
        <strain evidence="2 3">MH1</strain>
    </source>
</reference>